<protein>
    <submittedName>
        <fullName evidence="2">Uncharacterized protein</fullName>
    </submittedName>
</protein>
<proteinExistence type="predicted"/>
<keyword evidence="1" id="KW-0812">Transmembrane</keyword>
<name>A0A9X2X898_9HYPH</name>
<dbReference type="EMBL" id="JAODNV010000005">
    <property type="protein sequence ID" value="MCT8989490.1"/>
    <property type="molecule type" value="Genomic_DNA"/>
</dbReference>
<dbReference type="Proteomes" id="UP001149009">
    <property type="component" value="Unassembled WGS sequence"/>
</dbReference>
<keyword evidence="1" id="KW-0472">Membrane</keyword>
<dbReference type="RefSeq" id="WP_261514276.1">
    <property type="nucleotide sequence ID" value="NZ_JAODNV010000005.1"/>
</dbReference>
<evidence type="ECO:0000313" key="3">
    <source>
        <dbReference type="Proteomes" id="UP001149009"/>
    </source>
</evidence>
<dbReference type="AlphaFoldDB" id="A0A9X2X898"/>
<evidence type="ECO:0000256" key="1">
    <source>
        <dbReference type="SAM" id="Phobius"/>
    </source>
</evidence>
<reference evidence="2" key="1">
    <citation type="submission" date="2022-08" db="EMBL/GenBank/DDBJ databases">
        <title>Chelativorans sichuanense sp. nov., a paraffin oil-degrading bacterium isolated from a mixture of oil-based drill cuttings and paddy soil.</title>
        <authorList>
            <person name="Yu J."/>
            <person name="Liu H."/>
            <person name="Chen Q."/>
        </authorList>
    </citation>
    <scope>NUCLEOTIDE SEQUENCE</scope>
    <source>
        <strain evidence="2">SCAU 2101</strain>
    </source>
</reference>
<organism evidence="2 3">
    <name type="scientific">Chelativorans petroleitrophicus</name>
    <dbReference type="NCBI Taxonomy" id="2975484"/>
    <lineage>
        <taxon>Bacteria</taxon>
        <taxon>Pseudomonadati</taxon>
        <taxon>Pseudomonadota</taxon>
        <taxon>Alphaproteobacteria</taxon>
        <taxon>Hyphomicrobiales</taxon>
        <taxon>Phyllobacteriaceae</taxon>
        <taxon>Chelativorans</taxon>
    </lineage>
</organism>
<keyword evidence="3" id="KW-1185">Reference proteome</keyword>
<evidence type="ECO:0000313" key="2">
    <source>
        <dbReference type="EMBL" id="MCT8989490.1"/>
    </source>
</evidence>
<comment type="caution">
    <text evidence="2">The sequence shown here is derived from an EMBL/GenBank/DDBJ whole genome shotgun (WGS) entry which is preliminary data.</text>
</comment>
<gene>
    <name evidence="2" type="ORF">NYR54_04145</name>
</gene>
<sequence>MSGANTCRRVRGIRIHGIIVAVPGTAIVVLAAGSWLTADKLMATLAVGAPTAQGSGWPAQQ</sequence>
<feature type="transmembrane region" description="Helical" evidence="1">
    <location>
        <begin position="12"/>
        <end position="36"/>
    </location>
</feature>
<accession>A0A9X2X898</accession>
<keyword evidence="1" id="KW-1133">Transmembrane helix</keyword>